<evidence type="ECO:0000313" key="2">
    <source>
        <dbReference type="EMBL" id="PXX78217.1"/>
    </source>
</evidence>
<dbReference type="EMBL" id="QJKH01000008">
    <property type="protein sequence ID" value="PXX78217.1"/>
    <property type="molecule type" value="Genomic_DNA"/>
</dbReference>
<name>A0A2V2FJ84_9FIRM</name>
<dbReference type="InterPro" id="IPR025682">
    <property type="entry name" value="CpXC_dom"/>
</dbReference>
<organism evidence="2 3">
    <name type="scientific">Dielma fastidiosa</name>
    <dbReference type="NCBI Taxonomy" id="1034346"/>
    <lineage>
        <taxon>Bacteria</taxon>
        <taxon>Bacillati</taxon>
        <taxon>Bacillota</taxon>
        <taxon>Erysipelotrichia</taxon>
        <taxon>Erysipelotrichales</taxon>
        <taxon>Erysipelotrichaceae</taxon>
        <taxon>Dielma</taxon>
    </lineage>
</organism>
<dbReference type="AlphaFoldDB" id="A0A2V2FJ84"/>
<dbReference type="RefSeq" id="WP_022936757.1">
    <property type="nucleotide sequence ID" value="NZ_CABKRQ010000001.1"/>
</dbReference>
<accession>A0A2V2FJ84</accession>
<gene>
    <name evidence="2" type="ORF">DES51_108144</name>
</gene>
<keyword evidence="3" id="KW-1185">Reference proteome</keyword>
<comment type="caution">
    <text evidence="2">The sequence shown here is derived from an EMBL/GenBank/DDBJ whole genome shotgun (WGS) entry which is preliminary data.</text>
</comment>
<evidence type="ECO:0000259" key="1">
    <source>
        <dbReference type="Pfam" id="PF14353"/>
    </source>
</evidence>
<sequence length="204" mass="23899">MSKFHKETLKCPTCQEAIEAVFWDSITIDENAEMQFKEDVKTGKLFKAVCPHCKMMYHLNYPLLYTDKTNHFMIYYIPNESKNAQLTFPDTSDKAYTYRIAGTYFEFIEKILIFENHLNDIVIELIKAVMLQKEKNLQKSQGVYFAALSDKKLSFQILGHEHAFISYPRDAYEELAKGLKFKAVDDFQLINLKTFNNFLISNNQ</sequence>
<protein>
    <submittedName>
        <fullName evidence="2">CpXC motif protein</fullName>
    </submittedName>
</protein>
<dbReference type="Pfam" id="PF14353">
    <property type="entry name" value="CpXC"/>
    <property type="match status" value="1"/>
</dbReference>
<dbReference type="OrthoDB" id="9784124at2"/>
<feature type="domain" description="CpXC" evidence="1">
    <location>
        <begin position="9"/>
        <end position="127"/>
    </location>
</feature>
<proteinExistence type="predicted"/>
<dbReference type="STRING" id="1034346.GCA_000313565_00453"/>
<dbReference type="Proteomes" id="UP000247612">
    <property type="component" value="Unassembled WGS sequence"/>
</dbReference>
<reference evidence="2 3" key="1">
    <citation type="submission" date="2018-05" db="EMBL/GenBank/DDBJ databases">
        <title>Genomic Encyclopedia of Type Strains, Phase IV (KMG-IV): sequencing the most valuable type-strain genomes for metagenomic binning, comparative biology and taxonomic classification.</title>
        <authorList>
            <person name="Goeker M."/>
        </authorList>
    </citation>
    <scope>NUCLEOTIDE SEQUENCE [LARGE SCALE GENOMIC DNA]</scope>
    <source>
        <strain evidence="2 3">JC118</strain>
    </source>
</reference>
<evidence type="ECO:0000313" key="3">
    <source>
        <dbReference type="Proteomes" id="UP000247612"/>
    </source>
</evidence>